<keyword evidence="3 5" id="KW-0378">Hydrolase</keyword>
<evidence type="ECO:0000256" key="1">
    <source>
        <dbReference type="ARBA" id="ARBA00001561"/>
    </source>
</evidence>
<dbReference type="GO" id="GO:0008745">
    <property type="term" value="F:N-acetylmuramoyl-L-alanine amidase activity"/>
    <property type="evidence" value="ECO:0007669"/>
    <property type="project" value="UniProtKB-EC"/>
</dbReference>
<dbReference type="CDD" id="cd02696">
    <property type="entry name" value="MurNAc-LAA"/>
    <property type="match status" value="1"/>
</dbReference>
<gene>
    <name evidence="5" type="primary">amiC_1</name>
    <name evidence="5" type="ORF">PSJ8397_00122</name>
</gene>
<dbReference type="EMBL" id="FWFT01000001">
    <property type="protein sequence ID" value="SLN11963.1"/>
    <property type="molecule type" value="Genomic_DNA"/>
</dbReference>
<proteinExistence type="predicted"/>
<dbReference type="GO" id="GO:0009253">
    <property type="term" value="P:peptidoglycan catabolic process"/>
    <property type="evidence" value="ECO:0007669"/>
    <property type="project" value="InterPro"/>
</dbReference>
<dbReference type="AlphaFoldDB" id="A0A1Y5R937"/>
<dbReference type="OrthoDB" id="9806267at2"/>
<dbReference type="Pfam" id="PF01520">
    <property type="entry name" value="Amidase_3"/>
    <property type="match status" value="1"/>
</dbReference>
<accession>A0A1Y5R937</accession>
<organism evidence="5 6">
    <name type="scientific">Pseudooctadecabacter jejudonensis</name>
    <dbReference type="NCBI Taxonomy" id="1391910"/>
    <lineage>
        <taxon>Bacteria</taxon>
        <taxon>Pseudomonadati</taxon>
        <taxon>Pseudomonadota</taxon>
        <taxon>Alphaproteobacteria</taxon>
        <taxon>Rhodobacterales</taxon>
        <taxon>Paracoccaceae</taxon>
        <taxon>Pseudooctadecabacter</taxon>
    </lineage>
</organism>
<evidence type="ECO:0000256" key="2">
    <source>
        <dbReference type="ARBA" id="ARBA00011901"/>
    </source>
</evidence>
<sequence length="406" mass="42523">MKTGGLSVAVCLSAAMCGGPLGAQELSGLARVDGEGSVVEDVRRRTELTLFLSQVVPYRVFTLDAPRRLVVDFREVDFRGLDAGAFDQSDHVSEVRFGALRPGWSRMVVDLSAPLAVEFAGMQVDDVDGTALVEIVMRPTSETAYAAAAGAPQDPEWAFLLADPEPAPGVEEGPVVVMIDPGHGGLDPGAEHGGTQEADIMLATALELAAALERVEGVRPALTRSADVFVPLQERLTLARRAGADLFISLHADALEGEQASGASVYTLTSQAASAASLRMAERHEAGDLLAGVDLSGQGDEVALILQDLARVETAASGDRFADQMVQAMADVGAPLNTRPRRMAPLAVLNAADFASVLIEVGFLSNAEDRARLSTAEGRAPIVAAAALAIQRWAAEEAALAPLVRQ</sequence>
<dbReference type="Gene3D" id="3.40.630.40">
    <property type="entry name" value="Zn-dependent exopeptidases"/>
    <property type="match status" value="1"/>
</dbReference>
<dbReference type="InterPro" id="IPR050695">
    <property type="entry name" value="N-acetylmuramoyl_amidase_3"/>
</dbReference>
<keyword evidence="6" id="KW-1185">Reference proteome</keyword>
<evidence type="ECO:0000259" key="4">
    <source>
        <dbReference type="SMART" id="SM00646"/>
    </source>
</evidence>
<evidence type="ECO:0000256" key="3">
    <source>
        <dbReference type="ARBA" id="ARBA00022801"/>
    </source>
</evidence>
<dbReference type="PANTHER" id="PTHR30404:SF0">
    <property type="entry name" value="N-ACETYLMURAMOYL-L-ALANINE AMIDASE AMIC"/>
    <property type="match status" value="1"/>
</dbReference>
<comment type="catalytic activity">
    <reaction evidence="1">
        <text>Hydrolyzes the link between N-acetylmuramoyl residues and L-amino acid residues in certain cell-wall glycopeptides.</text>
        <dbReference type="EC" id="3.5.1.28"/>
    </reaction>
</comment>
<dbReference type="PANTHER" id="PTHR30404">
    <property type="entry name" value="N-ACETYLMURAMOYL-L-ALANINE AMIDASE"/>
    <property type="match status" value="1"/>
</dbReference>
<evidence type="ECO:0000313" key="6">
    <source>
        <dbReference type="Proteomes" id="UP000193623"/>
    </source>
</evidence>
<evidence type="ECO:0000313" key="5">
    <source>
        <dbReference type="EMBL" id="SLN11963.1"/>
    </source>
</evidence>
<dbReference type="InterPro" id="IPR002508">
    <property type="entry name" value="MurNAc-LAA_cat"/>
</dbReference>
<dbReference type="EC" id="3.5.1.28" evidence="2"/>
<protein>
    <recommendedName>
        <fullName evidence="2">N-acetylmuramoyl-L-alanine amidase</fullName>
        <ecNumber evidence="2">3.5.1.28</ecNumber>
    </recommendedName>
</protein>
<dbReference type="GO" id="GO:0030288">
    <property type="term" value="C:outer membrane-bounded periplasmic space"/>
    <property type="evidence" value="ECO:0007669"/>
    <property type="project" value="TreeGrafter"/>
</dbReference>
<feature type="domain" description="MurNAc-LAA" evidence="4">
    <location>
        <begin position="236"/>
        <end position="391"/>
    </location>
</feature>
<name>A0A1Y5R937_9RHOB</name>
<dbReference type="Pfam" id="PF11741">
    <property type="entry name" value="AMIN"/>
    <property type="match status" value="1"/>
</dbReference>
<dbReference type="Proteomes" id="UP000193623">
    <property type="component" value="Unassembled WGS sequence"/>
</dbReference>
<dbReference type="InterPro" id="IPR021731">
    <property type="entry name" value="AMIN_dom"/>
</dbReference>
<dbReference type="SUPFAM" id="SSF53187">
    <property type="entry name" value="Zn-dependent exopeptidases"/>
    <property type="match status" value="1"/>
</dbReference>
<dbReference type="Gene3D" id="2.60.40.3500">
    <property type="match status" value="1"/>
</dbReference>
<dbReference type="SMART" id="SM00646">
    <property type="entry name" value="Ami_3"/>
    <property type="match status" value="1"/>
</dbReference>
<reference evidence="5 6" key="1">
    <citation type="submission" date="2017-03" db="EMBL/GenBank/DDBJ databases">
        <authorList>
            <person name="Afonso C.L."/>
            <person name="Miller P.J."/>
            <person name="Scott M.A."/>
            <person name="Spackman E."/>
            <person name="Goraichik I."/>
            <person name="Dimitrov K.M."/>
            <person name="Suarez D.L."/>
            <person name="Swayne D.E."/>
        </authorList>
    </citation>
    <scope>NUCLEOTIDE SEQUENCE [LARGE SCALE GENOMIC DNA]</scope>
    <source>
        <strain evidence="5 6">CECT 8397</strain>
    </source>
</reference>